<evidence type="ECO:0000259" key="9">
    <source>
        <dbReference type="Pfam" id="PF16575"/>
    </source>
</evidence>
<evidence type="ECO:0000256" key="4">
    <source>
        <dbReference type="ARBA" id="ARBA00022679"/>
    </source>
</evidence>
<keyword evidence="3" id="KW-0698">rRNA processing</keyword>
<keyword evidence="7" id="KW-0067">ATP-binding</keyword>
<accession>A0ABD3RX71</accession>
<dbReference type="AlphaFoldDB" id="A0ABD3RX71"/>
<keyword evidence="8" id="KW-0539">Nucleus</keyword>
<dbReference type="InterPro" id="IPR027417">
    <property type="entry name" value="P-loop_NTPase"/>
</dbReference>
<dbReference type="Pfam" id="PF16575">
    <property type="entry name" value="CLP1_P"/>
    <property type="match status" value="1"/>
</dbReference>
<keyword evidence="6" id="KW-0418">Kinase</keyword>
<dbReference type="InterPro" id="IPR057570">
    <property type="entry name" value="NOL9_C"/>
</dbReference>
<dbReference type="EMBL" id="JALLPB020000130">
    <property type="protein sequence ID" value="KAL3816814.1"/>
    <property type="molecule type" value="Genomic_DNA"/>
</dbReference>
<evidence type="ECO:0000256" key="2">
    <source>
        <dbReference type="ARBA" id="ARBA00011003"/>
    </source>
</evidence>
<comment type="similarity">
    <text evidence="2">Belongs to the Clp1 family. NOL9/GRC3 subfamily.</text>
</comment>
<feature type="domain" description="Clp1 P-loop" evidence="9">
    <location>
        <begin position="1"/>
        <end position="143"/>
    </location>
</feature>
<organism evidence="11 12">
    <name type="scientific">Cyclostephanos tholiformis</name>
    <dbReference type="NCBI Taxonomy" id="382380"/>
    <lineage>
        <taxon>Eukaryota</taxon>
        <taxon>Sar</taxon>
        <taxon>Stramenopiles</taxon>
        <taxon>Ochrophyta</taxon>
        <taxon>Bacillariophyta</taxon>
        <taxon>Coscinodiscophyceae</taxon>
        <taxon>Thalassiosirophycidae</taxon>
        <taxon>Stephanodiscales</taxon>
        <taxon>Stephanodiscaceae</taxon>
        <taxon>Cyclostephanos</taxon>
    </lineage>
</organism>
<dbReference type="GO" id="GO:0005524">
    <property type="term" value="F:ATP binding"/>
    <property type="evidence" value="ECO:0007669"/>
    <property type="project" value="UniProtKB-KW"/>
</dbReference>
<evidence type="ECO:0000313" key="11">
    <source>
        <dbReference type="EMBL" id="KAL3816814.1"/>
    </source>
</evidence>
<dbReference type="GO" id="GO:0016301">
    <property type="term" value="F:kinase activity"/>
    <property type="evidence" value="ECO:0007669"/>
    <property type="project" value="UniProtKB-KW"/>
</dbReference>
<evidence type="ECO:0000256" key="3">
    <source>
        <dbReference type="ARBA" id="ARBA00022552"/>
    </source>
</evidence>
<evidence type="ECO:0000256" key="6">
    <source>
        <dbReference type="ARBA" id="ARBA00022777"/>
    </source>
</evidence>
<dbReference type="InterPro" id="IPR032319">
    <property type="entry name" value="CLP1_P"/>
</dbReference>
<evidence type="ECO:0000313" key="12">
    <source>
        <dbReference type="Proteomes" id="UP001530377"/>
    </source>
</evidence>
<keyword evidence="4" id="KW-0808">Transferase</keyword>
<evidence type="ECO:0000256" key="8">
    <source>
        <dbReference type="ARBA" id="ARBA00023242"/>
    </source>
</evidence>
<dbReference type="Proteomes" id="UP001530377">
    <property type="component" value="Unassembled WGS sequence"/>
</dbReference>
<dbReference type="Gene3D" id="3.40.50.300">
    <property type="entry name" value="P-loop containing nucleotide triphosphate hydrolases"/>
    <property type="match status" value="1"/>
</dbReference>
<protein>
    <submittedName>
        <fullName evidence="11">Uncharacterized protein</fullName>
    </submittedName>
</protein>
<keyword evidence="12" id="KW-1185">Reference proteome</keyword>
<name>A0ABD3RX71_9STRA</name>
<evidence type="ECO:0000256" key="5">
    <source>
        <dbReference type="ARBA" id="ARBA00022741"/>
    </source>
</evidence>
<dbReference type="InterPro" id="IPR045116">
    <property type="entry name" value="Clp1/Grc3"/>
</dbReference>
<evidence type="ECO:0000259" key="10">
    <source>
        <dbReference type="Pfam" id="PF25467"/>
    </source>
</evidence>
<dbReference type="Pfam" id="PF25467">
    <property type="entry name" value="NOL9_C"/>
    <property type="match status" value="1"/>
</dbReference>
<dbReference type="PANTHER" id="PTHR12755:SF3">
    <property type="entry name" value="POLYNUCLEOTIDE 5'-HYDROXYL-KINASE NOL9"/>
    <property type="match status" value="1"/>
</dbReference>
<evidence type="ECO:0000256" key="1">
    <source>
        <dbReference type="ARBA" id="ARBA00004604"/>
    </source>
</evidence>
<keyword evidence="5" id="KW-0547">Nucleotide-binding</keyword>
<comment type="subcellular location">
    <subcellularLocation>
        <location evidence="1">Nucleus</location>
        <location evidence="1">Nucleolus</location>
    </subcellularLocation>
</comment>
<comment type="caution">
    <text evidence="11">The sequence shown here is derived from an EMBL/GenBank/DDBJ whole genome shotgun (WGS) entry which is preliminary data.</text>
</comment>
<dbReference type="GO" id="GO:0005730">
    <property type="term" value="C:nucleolus"/>
    <property type="evidence" value="ECO:0007669"/>
    <property type="project" value="UniProtKB-SubCell"/>
</dbReference>
<gene>
    <name evidence="11" type="ORF">ACHAXA_008677</name>
</gene>
<proteinExistence type="inferred from homology"/>
<evidence type="ECO:0000256" key="7">
    <source>
        <dbReference type="ARBA" id="ARBA00022840"/>
    </source>
</evidence>
<sequence length="423" mass="45583">MDLDCGQPELGVPGTLSLTIVSRPLIMDPPGHMVCGGSIGRITPSTIDDDISGGERGGDHDDTTEHLASYFFGDVTSKSDPDAYVDMASRLMMRYRDLRSFTDSEDDFPIPLIVNTDGWVKGLGYEILSAIVRIVDPGHVVQIVGNTRAKNFDMSAHHDGGPGGDGRVIGTATDRRGRRLRSLRRIHVVRSFDGSSLVDDDNDRPLPTGTLLSTAYHRSHRLCAYFLGGYDAMSNLRPLIAGEDEAVSFLREKGLHDPNNVIGLTIASMTPYAVPFRYVRVYPPPGFMDGATSPGSLWGVRGDTACDDVLESLNGTIVGLCRDADAYDDADHHTVFNARSGVPVLDCVGLGIIRGVDRLLGIFLVLTPVHPRLLEGATSFVGGNIHLPLECVYRGVHSDSLPHMSCGHTLASASSGSDAMKNR</sequence>
<dbReference type="GO" id="GO:0006364">
    <property type="term" value="P:rRNA processing"/>
    <property type="evidence" value="ECO:0007669"/>
    <property type="project" value="UniProtKB-KW"/>
</dbReference>
<reference evidence="11 12" key="1">
    <citation type="submission" date="2024-10" db="EMBL/GenBank/DDBJ databases">
        <title>Updated reference genomes for cyclostephanoid diatoms.</title>
        <authorList>
            <person name="Roberts W.R."/>
            <person name="Alverson A.J."/>
        </authorList>
    </citation>
    <scope>NUCLEOTIDE SEQUENCE [LARGE SCALE GENOMIC DNA]</scope>
    <source>
        <strain evidence="11 12">AJA228-03</strain>
    </source>
</reference>
<feature type="domain" description="NOL9 C-terminal" evidence="10">
    <location>
        <begin position="307"/>
        <end position="388"/>
    </location>
</feature>
<dbReference type="PANTHER" id="PTHR12755">
    <property type="entry name" value="CLEAVAGE/POLYADENYLATION FACTOR IA SUBUNIT CLP1P"/>
    <property type="match status" value="1"/>
</dbReference>